<dbReference type="EMBL" id="CABHNM010000018">
    <property type="protein sequence ID" value="VUW94755.1"/>
    <property type="molecule type" value="Genomic_DNA"/>
</dbReference>
<dbReference type="STRING" id="88431.ERS852423_01981"/>
<keyword evidence="3" id="KW-0804">Transcription</keyword>
<dbReference type="Pfam" id="PF00356">
    <property type="entry name" value="LacI"/>
    <property type="match status" value="1"/>
</dbReference>
<evidence type="ECO:0000256" key="1">
    <source>
        <dbReference type="ARBA" id="ARBA00023015"/>
    </source>
</evidence>
<dbReference type="PROSITE" id="PS50943">
    <property type="entry name" value="HTH_CROC1"/>
    <property type="match status" value="1"/>
</dbReference>
<dbReference type="PANTHER" id="PTHR30146:SF154">
    <property type="entry name" value="TRANSCRIPTION REGULATOR, MEMBER OF GALR FAMILY"/>
    <property type="match status" value="1"/>
</dbReference>
<accession>A0A174NAR3</accession>
<dbReference type="GO" id="GO:0003700">
    <property type="term" value="F:DNA-binding transcription factor activity"/>
    <property type="evidence" value="ECO:0007669"/>
    <property type="project" value="TreeGrafter"/>
</dbReference>
<reference evidence="9 13" key="2">
    <citation type="submission" date="2019-07" db="EMBL/GenBank/DDBJ databases">
        <authorList>
            <person name="Hibberd C M."/>
            <person name="Gehrig L. J."/>
            <person name="Chang H.-W."/>
            <person name="Venkatesh S."/>
        </authorList>
    </citation>
    <scope>NUCLEOTIDE SEQUENCE [LARGE SCALE GENOMIC DNA]</scope>
    <source>
        <strain evidence="9">Dorea_longicatena_SSTS_Bg7063</strain>
    </source>
</reference>
<dbReference type="EMBL" id="CZAY01000011">
    <property type="protein sequence ID" value="CUP66383.1"/>
    <property type="molecule type" value="Genomic_DNA"/>
</dbReference>
<dbReference type="InterPro" id="IPR046335">
    <property type="entry name" value="LacI/GalR-like_sensor"/>
</dbReference>
<dbReference type="InterPro" id="IPR000843">
    <property type="entry name" value="HTH_LacI"/>
</dbReference>
<dbReference type="InterPro" id="IPR001387">
    <property type="entry name" value="Cro/C1-type_HTH"/>
</dbReference>
<evidence type="ECO:0000256" key="2">
    <source>
        <dbReference type="ARBA" id="ARBA00023125"/>
    </source>
</evidence>
<dbReference type="GO" id="GO:0000976">
    <property type="term" value="F:transcription cis-regulatory region binding"/>
    <property type="evidence" value="ECO:0007669"/>
    <property type="project" value="TreeGrafter"/>
</dbReference>
<dbReference type="eggNOG" id="COG1609">
    <property type="taxonomic scope" value="Bacteria"/>
</dbReference>
<dbReference type="Pfam" id="PF13377">
    <property type="entry name" value="Peripla_BP_3"/>
    <property type="match status" value="1"/>
</dbReference>
<dbReference type="SMART" id="SM00354">
    <property type="entry name" value="HTH_LACI"/>
    <property type="match status" value="1"/>
</dbReference>
<dbReference type="SUPFAM" id="SSF47413">
    <property type="entry name" value="lambda repressor-like DNA-binding domains"/>
    <property type="match status" value="1"/>
</dbReference>
<organism evidence="7 10">
    <name type="scientific">Dorea longicatena</name>
    <dbReference type="NCBI Taxonomy" id="88431"/>
    <lineage>
        <taxon>Bacteria</taxon>
        <taxon>Bacillati</taxon>
        <taxon>Bacillota</taxon>
        <taxon>Clostridia</taxon>
        <taxon>Lachnospirales</taxon>
        <taxon>Lachnospiraceae</taxon>
        <taxon>Dorea</taxon>
    </lineage>
</organism>
<reference evidence="10 11" key="1">
    <citation type="submission" date="2015-09" db="EMBL/GenBank/DDBJ databases">
        <authorList>
            <consortium name="Pathogen Informatics"/>
        </authorList>
    </citation>
    <scope>NUCLEOTIDE SEQUENCE [LARGE SCALE GENOMIC DNA]</scope>
    <source>
        <strain evidence="7 10">2789STDY5608866</strain>
        <strain evidence="8 11">2789STDY5834914</strain>
        <strain evidence="6 12">2789STDY5834961</strain>
    </source>
</reference>
<evidence type="ECO:0000313" key="8">
    <source>
        <dbReference type="EMBL" id="CUP66383.1"/>
    </source>
</evidence>
<name>A0A174NAR3_9FIRM</name>
<evidence type="ECO:0000313" key="13">
    <source>
        <dbReference type="Proteomes" id="UP000398619"/>
    </source>
</evidence>
<dbReference type="Proteomes" id="UP000398619">
    <property type="component" value="Unassembled WGS sequence"/>
</dbReference>
<dbReference type="EMBL" id="CYXO01000018">
    <property type="protein sequence ID" value="CUN21661.1"/>
    <property type="molecule type" value="Genomic_DNA"/>
</dbReference>
<dbReference type="InterPro" id="IPR010982">
    <property type="entry name" value="Lambda_DNA-bd_dom_sf"/>
</dbReference>
<dbReference type="CDD" id="cd01542">
    <property type="entry name" value="PBP1_TreR-like"/>
    <property type="match status" value="1"/>
</dbReference>
<evidence type="ECO:0000313" key="6">
    <source>
        <dbReference type="EMBL" id="CUN21661.1"/>
    </source>
</evidence>
<dbReference type="Gene3D" id="1.10.260.40">
    <property type="entry name" value="lambda repressor-like DNA-binding domains"/>
    <property type="match status" value="1"/>
</dbReference>
<proteinExistence type="predicted"/>
<evidence type="ECO:0000313" key="7">
    <source>
        <dbReference type="EMBL" id="CUN98730.1"/>
    </source>
</evidence>
<keyword evidence="1" id="KW-0805">Transcription regulation</keyword>
<dbReference type="SUPFAM" id="SSF53822">
    <property type="entry name" value="Periplasmic binding protein-like I"/>
    <property type="match status" value="1"/>
</dbReference>
<dbReference type="PANTHER" id="PTHR30146">
    <property type="entry name" value="LACI-RELATED TRANSCRIPTIONAL REPRESSOR"/>
    <property type="match status" value="1"/>
</dbReference>
<protein>
    <submittedName>
        <fullName evidence="9">Catabolite control protein A</fullName>
    </submittedName>
    <submittedName>
        <fullName evidence="7">Glucose-resistance amylase regulator</fullName>
    </submittedName>
</protein>
<evidence type="ECO:0000313" key="11">
    <source>
        <dbReference type="Proteomes" id="UP000095485"/>
    </source>
</evidence>
<dbReference type="Proteomes" id="UP000095439">
    <property type="component" value="Unassembled WGS sequence"/>
</dbReference>
<keyword evidence="2" id="KW-0238">DNA-binding</keyword>
<evidence type="ECO:0000259" key="5">
    <source>
        <dbReference type="PROSITE" id="PS50943"/>
    </source>
</evidence>
<dbReference type="EMBL" id="CYYY01000008">
    <property type="protein sequence ID" value="CUN98730.1"/>
    <property type="molecule type" value="Genomic_DNA"/>
</dbReference>
<evidence type="ECO:0000259" key="4">
    <source>
        <dbReference type="PROSITE" id="PS50932"/>
    </source>
</evidence>
<dbReference type="Proteomes" id="UP000095597">
    <property type="component" value="Unassembled WGS sequence"/>
</dbReference>
<evidence type="ECO:0000313" key="12">
    <source>
        <dbReference type="Proteomes" id="UP000095597"/>
    </source>
</evidence>
<sequence>MGENNLEKKLTINDIAQMSGVAKSTVSRYLNGGSVKDATAQKIKKIIEENNYEPNLFARLNAKESRIIGLTVPGFNSVTTPRLVEVIVAYLKKNDYTPLIMHTENDIEEEIRCIERLKNMNVDGIMVLATGSTKEYEEAVKKLKIPILFLGQRFPGENSVINDDYNAGYAVGNYIGQRKFKEIYMLWVPEDDPAVGGERRHGVIDGLMSCEKKPKEVIETTFFYENAIENVQKFVDHMKTPAAVVCATDRIAFGVYKVMSEKGIRIPEEVSVVGFGDYEAGELLQPPLTTVKFDWKNWGEISAESMIQMILGKPVSPLQVNPYEIIERKSVKEN</sequence>
<dbReference type="CDD" id="cd01392">
    <property type="entry name" value="HTH_LacI"/>
    <property type="match status" value="1"/>
</dbReference>
<dbReference type="RefSeq" id="WP_006427690.1">
    <property type="nucleotide sequence ID" value="NZ_WWSH01000005.1"/>
</dbReference>
<evidence type="ECO:0000256" key="3">
    <source>
        <dbReference type="ARBA" id="ARBA00023163"/>
    </source>
</evidence>
<dbReference type="Proteomes" id="UP000095485">
    <property type="component" value="Unassembled WGS sequence"/>
</dbReference>
<feature type="domain" description="HTH cro/C1-type" evidence="5">
    <location>
        <begin position="7"/>
        <end position="43"/>
    </location>
</feature>
<dbReference type="Gene3D" id="3.40.50.2300">
    <property type="match status" value="2"/>
</dbReference>
<evidence type="ECO:0000313" key="10">
    <source>
        <dbReference type="Proteomes" id="UP000095439"/>
    </source>
</evidence>
<dbReference type="InterPro" id="IPR028082">
    <property type="entry name" value="Peripla_BP_I"/>
</dbReference>
<evidence type="ECO:0000313" key="9">
    <source>
        <dbReference type="EMBL" id="VUW94755.1"/>
    </source>
</evidence>
<dbReference type="AlphaFoldDB" id="A0A174NAR3"/>
<gene>
    <name evidence="7" type="primary">ccpA_3</name>
    <name evidence="9" type="synonym">ccpA_1</name>
    <name evidence="8" type="synonym">ccpA_2</name>
    <name evidence="9" type="ORF">DLSSTS7063_00614</name>
    <name evidence="7" type="ORF">ERS852423_01981</name>
    <name evidence="8" type="ORF">ERS852526_01673</name>
    <name evidence="6" type="ORF">ERS852573_02552</name>
</gene>
<dbReference type="PROSITE" id="PS50932">
    <property type="entry name" value="HTH_LACI_2"/>
    <property type="match status" value="1"/>
</dbReference>
<feature type="domain" description="HTH lacI-type" evidence="4">
    <location>
        <begin position="10"/>
        <end position="63"/>
    </location>
</feature>